<evidence type="ECO:0000256" key="7">
    <source>
        <dbReference type="ARBA" id="ARBA00023211"/>
    </source>
</evidence>
<evidence type="ECO:0000256" key="5">
    <source>
        <dbReference type="ARBA" id="ARBA00022723"/>
    </source>
</evidence>
<feature type="binding site" evidence="9 13">
    <location>
        <position position="85"/>
    </location>
    <ligand>
        <name>Mn(2+)</name>
        <dbReference type="ChEBI" id="CHEBI:29035"/>
        <label>2</label>
    </ligand>
</feature>
<evidence type="ECO:0000313" key="17">
    <source>
        <dbReference type="EMBL" id="PIZ95891.1"/>
    </source>
</evidence>
<dbReference type="HAMAP" id="MF_01038">
    <property type="entry name" value="GpmI"/>
    <property type="match status" value="1"/>
</dbReference>
<feature type="binding site" evidence="9 12">
    <location>
        <begin position="177"/>
        <end position="178"/>
    </location>
    <ligand>
        <name>substrate</name>
    </ligand>
</feature>
<dbReference type="InterPro" id="IPR017850">
    <property type="entry name" value="Alkaline_phosphatase_core_sf"/>
</dbReference>
<evidence type="ECO:0000259" key="16">
    <source>
        <dbReference type="Pfam" id="PF06415"/>
    </source>
</evidence>
<dbReference type="PANTHER" id="PTHR31637">
    <property type="entry name" value="2,3-BISPHOSPHOGLYCERATE-INDEPENDENT PHOSPHOGLYCERATE MUTASE"/>
    <property type="match status" value="1"/>
</dbReference>
<dbReference type="GO" id="GO:0005829">
    <property type="term" value="C:cytosol"/>
    <property type="evidence" value="ECO:0007669"/>
    <property type="project" value="TreeGrafter"/>
</dbReference>
<keyword evidence="6 9" id="KW-0324">Glycolysis</keyword>
<gene>
    <name evidence="9" type="primary">gpmI</name>
    <name evidence="17" type="ORF">COX81_00135</name>
</gene>
<feature type="binding site" evidence="9 12">
    <location>
        <begin position="282"/>
        <end position="285"/>
    </location>
    <ligand>
        <name>substrate</name>
    </ligand>
</feature>
<evidence type="ECO:0000256" key="6">
    <source>
        <dbReference type="ARBA" id="ARBA00023152"/>
    </source>
</evidence>
<feature type="binding site" evidence="9 13">
    <location>
        <position position="34"/>
    </location>
    <ligand>
        <name>Mn(2+)</name>
        <dbReference type="ChEBI" id="CHEBI:29035"/>
        <label>2</label>
    </ligand>
</feature>
<feature type="region of interest" description="Disordered" evidence="14">
    <location>
        <begin position="1"/>
        <end position="20"/>
    </location>
</feature>
<keyword evidence="5 9" id="KW-0479">Metal-binding</keyword>
<comment type="catalytic activity">
    <reaction evidence="1 9">
        <text>(2R)-2-phosphoglycerate = (2R)-3-phosphoglycerate</text>
        <dbReference type="Rhea" id="RHEA:15901"/>
        <dbReference type="ChEBI" id="CHEBI:58272"/>
        <dbReference type="ChEBI" id="CHEBI:58289"/>
        <dbReference type="EC" id="5.4.2.12"/>
    </reaction>
</comment>
<dbReference type="InterPro" id="IPR011258">
    <property type="entry name" value="BPG-indep_PGM_N"/>
</dbReference>
<feature type="active site" description="Phosphoserine intermediate" evidence="9 11">
    <location>
        <position position="85"/>
    </location>
</feature>
<evidence type="ECO:0000256" key="9">
    <source>
        <dbReference type="HAMAP-Rule" id="MF_01038"/>
    </source>
</evidence>
<evidence type="ECO:0000256" key="1">
    <source>
        <dbReference type="ARBA" id="ARBA00000370"/>
    </source>
</evidence>
<evidence type="ECO:0000256" key="11">
    <source>
        <dbReference type="PIRSR" id="PIRSR001492-1"/>
    </source>
</evidence>
<evidence type="ECO:0000259" key="15">
    <source>
        <dbReference type="Pfam" id="PF01676"/>
    </source>
</evidence>
<dbReference type="NCBIfam" id="TIGR01307">
    <property type="entry name" value="pgm_bpd_ind"/>
    <property type="match status" value="1"/>
</dbReference>
<feature type="binding site" evidence="9 13">
    <location>
        <position position="488"/>
    </location>
    <ligand>
        <name>Mn(2+)</name>
        <dbReference type="ChEBI" id="CHEBI:29035"/>
        <label>1</label>
    </ligand>
</feature>
<feature type="binding site" evidence="9 12">
    <location>
        <position position="361"/>
    </location>
    <ligand>
        <name>substrate</name>
    </ligand>
</feature>
<evidence type="ECO:0000256" key="8">
    <source>
        <dbReference type="ARBA" id="ARBA00023235"/>
    </source>
</evidence>
<dbReference type="CDD" id="cd16010">
    <property type="entry name" value="iPGM"/>
    <property type="match status" value="1"/>
</dbReference>
<dbReference type="Pfam" id="PF06415">
    <property type="entry name" value="iPGM_N"/>
    <property type="match status" value="1"/>
</dbReference>
<feature type="binding site" evidence="9 13">
    <location>
        <position position="470"/>
    </location>
    <ligand>
        <name>Mn(2+)</name>
        <dbReference type="ChEBI" id="CHEBI:29035"/>
        <label>2</label>
    </ligand>
</feature>
<feature type="binding site" evidence="9 12">
    <location>
        <position position="207"/>
    </location>
    <ligand>
        <name>substrate</name>
    </ligand>
</feature>
<protein>
    <recommendedName>
        <fullName evidence="9 10">2,3-bisphosphoglycerate-independent phosphoglycerate mutase</fullName>
        <shortName evidence="9">BPG-independent PGAM</shortName>
        <shortName evidence="9">Phosphoglyceromutase</shortName>
        <shortName evidence="9">iPGM</shortName>
        <ecNumber evidence="9 10">5.4.2.12</ecNumber>
    </recommendedName>
</protein>
<comment type="pathway">
    <text evidence="3 9">Carbohydrate degradation; glycolysis; pyruvate from D-glyceraldehyde 3-phosphate: step 3/5.</text>
</comment>
<proteinExistence type="inferred from homology"/>
<dbReference type="EC" id="5.4.2.12" evidence="9 10"/>
<dbReference type="Gene3D" id="3.40.1450.10">
    <property type="entry name" value="BPG-independent phosphoglycerate mutase, domain B"/>
    <property type="match status" value="1"/>
</dbReference>
<evidence type="ECO:0000256" key="10">
    <source>
        <dbReference type="NCBIfam" id="TIGR01307"/>
    </source>
</evidence>
<reference evidence="18" key="1">
    <citation type="submission" date="2017-09" db="EMBL/GenBank/DDBJ databases">
        <title>Depth-based differentiation of microbial function through sediment-hosted aquifers and enrichment of novel symbionts in the deep terrestrial subsurface.</title>
        <authorList>
            <person name="Probst A.J."/>
            <person name="Ladd B."/>
            <person name="Jarett J.K."/>
            <person name="Geller-Mcgrath D.E."/>
            <person name="Sieber C.M.K."/>
            <person name="Emerson J.B."/>
            <person name="Anantharaman K."/>
            <person name="Thomas B.C."/>
            <person name="Malmstrom R."/>
            <person name="Stieglmeier M."/>
            <person name="Klingl A."/>
            <person name="Woyke T."/>
            <person name="Ryan C.M."/>
            <person name="Banfield J.F."/>
        </authorList>
    </citation>
    <scope>NUCLEOTIDE SEQUENCE [LARGE SCALE GENOMIC DNA]</scope>
</reference>
<dbReference type="PIRSF" id="PIRSF001492">
    <property type="entry name" value="IPGAM"/>
    <property type="match status" value="1"/>
</dbReference>
<evidence type="ECO:0000256" key="4">
    <source>
        <dbReference type="ARBA" id="ARBA00008819"/>
    </source>
</evidence>
<dbReference type="InterPro" id="IPR005995">
    <property type="entry name" value="Pgm_bpd_ind"/>
</dbReference>
<dbReference type="UniPathway" id="UPA00109">
    <property type="reaction ID" value="UER00186"/>
</dbReference>
<dbReference type="PANTHER" id="PTHR31637:SF0">
    <property type="entry name" value="2,3-BISPHOSPHOGLYCERATE-INDEPENDENT PHOSPHOGLYCERATE MUTASE"/>
    <property type="match status" value="1"/>
</dbReference>
<dbReference type="Pfam" id="PF01676">
    <property type="entry name" value="Metalloenzyme"/>
    <property type="match status" value="1"/>
</dbReference>
<dbReference type="GO" id="GO:0006007">
    <property type="term" value="P:glucose catabolic process"/>
    <property type="evidence" value="ECO:0007669"/>
    <property type="project" value="InterPro"/>
</dbReference>
<feature type="binding site" evidence="9 13">
    <location>
        <position position="469"/>
    </location>
    <ligand>
        <name>Mn(2+)</name>
        <dbReference type="ChEBI" id="CHEBI:29035"/>
        <label>2</label>
    </ligand>
</feature>
<evidence type="ECO:0000313" key="18">
    <source>
        <dbReference type="Proteomes" id="UP000228568"/>
    </source>
</evidence>
<dbReference type="GO" id="GO:0004619">
    <property type="term" value="F:phosphoglycerate mutase activity"/>
    <property type="evidence" value="ECO:0007669"/>
    <property type="project" value="UniProtKB-UniRule"/>
</dbReference>
<feature type="binding site" evidence="9 13">
    <location>
        <position position="432"/>
    </location>
    <ligand>
        <name>Mn(2+)</name>
        <dbReference type="ChEBI" id="CHEBI:29035"/>
        <label>1</label>
    </ligand>
</feature>
<dbReference type="FunFam" id="3.40.1450.10:FF:000002">
    <property type="entry name" value="2,3-bisphosphoglycerate-independent phosphoglycerate mutase"/>
    <property type="match status" value="1"/>
</dbReference>
<dbReference type="Proteomes" id="UP000228568">
    <property type="component" value="Unassembled WGS sequence"/>
</dbReference>
<evidence type="ECO:0000256" key="3">
    <source>
        <dbReference type="ARBA" id="ARBA00004798"/>
    </source>
</evidence>
<dbReference type="SUPFAM" id="SSF53649">
    <property type="entry name" value="Alkaline phosphatase-like"/>
    <property type="match status" value="1"/>
</dbReference>
<evidence type="ECO:0000256" key="13">
    <source>
        <dbReference type="PIRSR" id="PIRSR001492-3"/>
    </source>
</evidence>
<feature type="binding site" evidence="9 12">
    <location>
        <position position="213"/>
    </location>
    <ligand>
        <name>substrate</name>
    </ligand>
</feature>
<comment type="cofactor">
    <cofactor evidence="9">
        <name>Mn(2+)</name>
        <dbReference type="ChEBI" id="CHEBI:29035"/>
    </cofactor>
    <text evidence="9">Binds 2 manganese ions per subunit.</text>
</comment>
<sequence>MYTIPTMNTKKPLHKKPSKPLESVKKPTLLVILDGFGLANEKNKGNAITTKTAPNIFGYMKKYPHSTLKTWGEYVGLAKGQQGNSEAGHLNIGAGRIVKQDLVVISEAIENGTFFKNEAFKQALYHVKKYNTAVHLMGLLTDNNSAHACPEHLYAMLELFRREKIKKVYLHLITDGRDSSPHGAADFLRELRTHMTGNEKIATIGGRFYAMDRNKIWERTQAAYDAMTLGKGCVAVSAEEALSQSYNRGDTDEYICPTVIVEKNKPVALVKDNDALFFFNARSDRAREITKAFVQKDFNAKNQGSFVRVKVPKHIRFVAMTDFGPDLSGIFTAFPSPDIVHCLPAVIDGSYRQLYISETEKYAHVTYFINGGFADALNGEHRELIKSPPIRSYAKQPGMNTKKMVDKIVGYLKKNTYNFICVNFPNSDMIGHTGDYEAAQKAIGIVDTCVKQIIDTVLAHGGQALIVSDHGNADEMINLKTGEMMTEHTLNLVPCILVTKDKKNKKMKNGILADVTPTLLKIMNVKQPKEMTGKSLI</sequence>
<evidence type="ECO:0000256" key="12">
    <source>
        <dbReference type="PIRSR" id="PIRSR001492-2"/>
    </source>
</evidence>
<keyword evidence="8 9" id="KW-0413">Isomerase</keyword>
<feature type="binding site" evidence="9 13">
    <location>
        <position position="428"/>
    </location>
    <ligand>
        <name>Mn(2+)</name>
        <dbReference type="ChEBI" id="CHEBI:29035"/>
        <label>1</label>
    </ligand>
</feature>
<dbReference type="SUPFAM" id="SSF64158">
    <property type="entry name" value="2,3-Bisphosphoglycerate-independent phosphoglycerate mutase, substrate-binding domain"/>
    <property type="match status" value="1"/>
</dbReference>
<comment type="function">
    <text evidence="2 9">Catalyzes the interconversion of 2-phosphoglycerate and 3-phosphoglycerate.</text>
</comment>
<comment type="subunit">
    <text evidence="9">Monomer.</text>
</comment>
<dbReference type="GO" id="GO:0006096">
    <property type="term" value="P:glycolytic process"/>
    <property type="evidence" value="ECO:0007669"/>
    <property type="project" value="UniProtKB-UniRule"/>
</dbReference>
<keyword evidence="7 9" id="KW-0464">Manganese</keyword>
<dbReference type="InterPro" id="IPR036646">
    <property type="entry name" value="PGAM_B_sf"/>
</dbReference>
<dbReference type="EMBL" id="PFPK01000002">
    <property type="protein sequence ID" value="PIZ95891.1"/>
    <property type="molecule type" value="Genomic_DNA"/>
</dbReference>
<dbReference type="Gene3D" id="3.40.720.10">
    <property type="entry name" value="Alkaline Phosphatase, subunit A"/>
    <property type="match status" value="1"/>
</dbReference>
<dbReference type="InterPro" id="IPR006124">
    <property type="entry name" value="Metalloenzyme"/>
</dbReference>
<dbReference type="GO" id="GO:0030145">
    <property type="term" value="F:manganese ion binding"/>
    <property type="evidence" value="ECO:0007669"/>
    <property type="project" value="UniProtKB-UniRule"/>
</dbReference>
<accession>A0A2M7VAH9</accession>
<organism evidence="17 18">
    <name type="scientific">Candidatus Magasanikbacteria bacterium CG_4_10_14_0_2_um_filter_37_12</name>
    <dbReference type="NCBI Taxonomy" id="1974637"/>
    <lineage>
        <taxon>Bacteria</taxon>
        <taxon>Candidatus Magasanikiibacteriota</taxon>
    </lineage>
</organism>
<comment type="similarity">
    <text evidence="4 9">Belongs to the BPG-independent phosphoglycerate mutase family.</text>
</comment>
<name>A0A2M7VAH9_9BACT</name>
<feature type="domain" description="Metalloenzyme" evidence="15">
    <location>
        <begin position="26"/>
        <end position="526"/>
    </location>
</feature>
<feature type="domain" description="BPG-independent PGAM N-terminal" evidence="16">
    <location>
        <begin position="105"/>
        <end position="323"/>
    </location>
</feature>
<comment type="caution">
    <text evidence="17">The sequence shown here is derived from an EMBL/GenBank/DDBJ whole genome shotgun (WGS) entry which is preliminary data.</text>
</comment>
<evidence type="ECO:0000256" key="14">
    <source>
        <dbReference type="SAM" id="MobiDB-lite"/>
    </source>
</evidence>
<feature type="binding site" evidence="9 12">
    <location>
        <position position="147"/>
    </location>
    <ligand>
        <name>substrate</name>
    </ligand>
</feature>
<dbReference type="AlphaFoldDB" id="A0A2M7VAH9"/>
<evidence type="ECO:0000256" key="2">
    <source>
        <dbReference type="ARBA" id="ARBA00002315"/>
    </source>
</evidence>